<dbReference type="CDD" id="cd06581">
    <property type="entry name" value="TM_PBP1_LivM_like"/>
    <property type="match status" value="1"/>
</dbReference>
<protein>
    <submittedName>
        <fullName evidence="7">Branched-chain amino acid ABC transporter permease</fullName>
    </submittedName>
</protein>
<evidence type="ECO:0000256" key="5">
    <source>
        <dbReference type="ARBA" id="ARBA00023136"/>
    </source>
</evidence>
<feature type="transmembrane region" description="Helical" evidence="6">
    <location>
        <begin position="79"/>
        <end position="103"/>
    </location>
</feature>
<dbReference type="InterPro" id="IPR001851">
    <property type="entry name" value="ABC_transp_permease"/>
</dbReference>
<keyword evidence="5 6" id="KW-0472">Membrane</keyword>
<comment type="caution">
    <text evidence="7">The sequence shown here is derived from an EMBL/GenBank/DDBJ whole genome shotgun (WGS) entry which is preliminary data.</text>
</comment>
<feature type="transmembrane region" description="Helical" evidence="6">
    <location>
        <begin position="34"/>
        <end position="58"/>
    </location>
</feature>
<feature type="transmembrane region" description="Helical" evidence="6">
    <location>
        <begin position="123"/>
        <end position="145"/>
    </location>
</feature>
<evidence type="ECO:0000256" key="1">
    <source>
        <dbReference type="ARBA" id="ARBA00004651"/>
    </source>
</evidence>
<dbReference type="EMBL" id="JACQRX010000180">
    <property type="protein sequence ID" value="MBI4251616.1"/>
    <property type="molecule type" value="Genomic_DNA"/>
</dbReference>
<dbReference type="GO" id="GO:0015658">
    <property type="term" value="F:branched-chain amino acid transmembrane transporter activity"/>
    <property type="evidence" value="ECO:0007669"/>
    <property type="project" value="InterPro"/>
</dbReference>
<dbReference type="Proteomes" id="UP000752292">
    <property type="component" value="Unassembled WGS sequence"/>
</dbReference>
<dbReference type="PANTHER" id="PTHR30482:SF17">
    <property type="entry name" value="ABC TRANSPORTER ATP-BINDING PROTEIN"/>
    <property type="match status" value="1"/>
</dbReference>
<proteinExistence type="predicted"/>
<accession>A0A933E7Z9</accession>
<evidence type="ECO:0000256" key="3">
    <source>
        <dbReference type="ARBA" id="ARBA00022692"/>
    </source>
</evidence>
<feature type="non-terminal residue" evidence="7">
    <location>
        <position position="1"/>
    </location>
</feature>
<organism evidence="7 8">
    <name type="scientific">Tectimicrobiota bacterium</name>
    <dbReference type="NCBI Taxonomy" id="2528274"/>
    <lineage>
        <taxon>Bacteria</taxon>
        <taxon>Pseudomonadati</taxon>
        <taxon>Nitrospinota/Tectimicrobiota group</taxon>
        <taxon>Candidatus Tectimicrobiota</taxon>
    </lineage>
</organism>
<sequence>MLVWGLAYRWNSMTGGENGIAGVQRPAFIAGTTAFYYFVLAIAVCVFAFFAVLVRSSFGRTLVGIRESESRMRTLGYDVWLHKYIIFLISGLFSGLSGVLWVYYDSLVAPPLVDLGTSFDALLMVSLGGGGTLVGAVLGALIFKMMENLVNLFTDRWLTVVALVYITVVLLAPQGIIGLLRDLAERREARVKAFGAAGRADAPARKEGSR</sequence>
<evidence type="ECO:0000256" key="2">
    <source>
        <dbReference type="ARBA" id="ARBA00022475"/>
    </source>
</evidence>
<keyword evidence="4 6" id="KW-1133">Transmembrane helix</keyword>
<name>A0A933E7Z9_UNCTE</name>
<dbReference type="Pfam" id="PF02653">
    <property type="entry name" value="BPD_transp_2"/>
    <property type="match status" value="1"/>
</dbReference>
<dbReference type="AlphaFoldDB" id="A0A933E7Z9"/>
<evidence type="ECO:0000256" key="6">
    <source>
        <dbReference type="SAM" id="Phobius"/>
    </source>
</evidence>
<evidence type="ECO:0000256" key="4">
    <source>
        <dbReference type="ARBA" id="ARBA00022989"/>
    </source>
</evidence>
<dbReference type="PANTHER" id="PTHR30482">
    <property type="entry name" value="HIGH-AFFINITY BRANCHED-CHAIN AMINO ACID TRANSPORT SYSTEM PERMEASE"/>
    <property type="match status" value="1"/>
</dbReference>
<keyword evidence="2" id="KW-1003">Cell membrane</keyword>
<evidence type="ECO:0000313" key="8">
    <source>
        <dbReference type="Proteomes" id="UP000752292"/>
    </source>
</evidence>
<keyword evidence="3 6" id="KW-0812">Transmembrane</keyword>
<dbReference type="InterPro" id="IPR043428">
    <property type="entry name" value="LivM-like"/>
</dbReference>
<reference evidence="7" key="1">
    <citation type="submission" date="2020-07" db="EMBL/GenBank/DDBJ databases">
        <title>Huge and variable diversity of episymbiotic CPR bacteria and DPANN archaea in groundwater ecosystems.</title>
        <authorList>
            <person name="He C.Y."/>
            <person name="Keren R."/>
            <person name="Whittaker M."/>
            <person name="Farag I.F."/>
            <person name="Doudna J."/>
            <person name="Cate J.H.D."/>
            <person name="Banfield J.F."/>
        </authorList>
    </citation>
    <scope>NUCLEOTIDE SEQUENCE</scope>
    <source>
        <strain evidence="7">NC_groundwater_1370_Ag_S-0.2um_69_93</strain>
    </source>
</reference>
<comment type="subcellular location">
    <subcellularLocation>
        <location evidence="1">Cell membrane</location>
        <topology evidence="1">Multi-pass membrane protein</topology>
    </subcellularLocation>
</comment>
<gene>
    <name evidence="7" type="ORF">HY618_04070</name>
</gene>
<evidence type="ECO:0000313" key="7">
    <source>
        <dbReference type="EMBL" id="MBI4251616.1"/>
    </source>
</evidence>
<dbReference type="GO" id="GO:0005886">
    <property type="term" value="C:plasma membrane"/>
    <property type="evidence" value="ECO:0007669"/>
    <property type="project" value="UniProtKB-SubCell"/>
</dbReference>
<feature type="transmembrane region" description="Helical" evidence="6">
    <location>
        <begin position="157"/>
        <end position="180"/>
    </location>
</feature>